<dbReference type="RefSeq" id="WP_161157786.1">
    <property type="nucleotide sequence ID" value="NZ_WEKT01000051.1"/>
</dbReference>
<dbReference type="GO" id="GO:0003700">
    <property type="term" value="F:DNA-binding transcription factor activity"/>
    <property type="evidence" value="ECO:0007669"/>
    <property type="project" value="InterPro"/>
</dbReference>
<dbReference type="InterPro" id="IPR000847">
    <property type="entry name" value="LysR_HTH_N"/>
</dbReference>
<evidence type="ECO:0000256" key="4">
    <source>
        <dbReference type="ARBA" id="ARBA00023163"/>
    </source>
</evidence>
<dbReference type="AlphaFoldDB" id="A0A7X4LP77"/>
<protein>
    <submittedName>
        <fullName evidence="6">LysR family transcriptional regulator</fullName>
    </submittedName>
</protein>
<comment type="similarity">
    <text evidence="1">Belongs to the LysR transcriptional regulatory family.</text>
</comment>
<proteinExistence type="inferred from homology"/>
<gene>
    <name evidence="6" type="ORF">F9817_19210</name>
</gene>
<keyword evidence="4" id="KW-0804">Transcription</keyword>
<dbReference type="PROSITE" id="PS50931">
    <property type="entry name" value="HTH_LYSR"/>
    <property type="match status" value="1"/>
</dbReference>
<dbReference type="InterPro" id="IPR036390">
    <property type="entry name" value="WH_DNA-bd_sf"/>
</dbReference>
<evidence type="ECO:0000313" key="7">
    <source>
        <dbReference type="Proteomes" id="UP000462621"/>
    </source>
</evidence>
<dbReference type="SUPFAM" id="SSF46785">
    <property type="entry name" value="Winged helix' DNA-binding domain"/>
    <property type="match status" value="1"/>
</dbReference>
<evidence type="ECO:0000313" key="6">
    <source>
        <dbReference type="EMBL" id="MZI95307.1"/>
    </source>
</evidence>
<dbReference type="Gene3D" id="3.40.190.290">
    <property type="match status" value="1"/>
</dbReference>
<evidence type="ECO:0000256" key="3">
    <source>
        <dbReference type="ARBA" id="ARBA00023125"/>
    </source>
</evidence>
<dbReference type="PANTHER" id="PTHR30537">
    <property type="entry name" value="HTH-TYPE TRANSCRIPTIONAL REGULATOR"/>
    <property type="match status" value="1"/>
</dbReference>
<dbReference type="CDD" id="cd08422">
    <property type="entry name" value="PBP2_CrgA_like"/>
    <property type="match status" value="1"/>
</dbReference>
<evidence type="ECO:0000259" key="5">
    <source>
        <dbReference type="PROSITE" id="PS50931"/>
    </source>
</evidence>
<dbReference type="Proteomes" id="UP000462621">
    <property type="component" value="Unassembled WGS sequence"/>
</dbReference>
<keyword evidence="3" id="KW-0238">DNA-binding</keyword>
<dbReference type="Pfam" id="PF00126">
    <property type="entry name" value="HTH_1"/>
    <property type="match status" value="1"/>
</dbReference>
<dbReference type="FunFam" id="1.10.10.10:FF:000001">
    <property type="entry name" value="LysR family transcriptional regulator"/>
    <property type="match status" value="1"/>
</dbReference>
<organism evidence="6 7">
    <name type="scientific">Vibrio eleionomae</name>
    <dbReference type="NCBI Taxonomy" id="2653505"/>
    <lineage>
        <taxon>Bacteria</taxon>
        <taxon>Pseudomonadati</taxon>
        <taxon>Pseudomonadota</taxon>
        <taxon>Gammaproteobacteria</taxon>
        <taxon>Vibrionales</taxon>
        <taxon>Vibrionaceae</taxon>
        <taxon>Vibrio</taxon>
    </lineage>
</organism>
<dbReference type="InterPro" id="IPR058163">
    <property type="entry name" value="LysR-type_TF_proteobact-type"/>
</dbReference>
<accession>A0A7X4LP77</accession>
<feature type="domain" description="HTH lysR-type" evidence="5">
    <location>
        <begin position="8"/>
        <end position="65"/>
    </location>
</feature>
<keyword evidence="2" id="KW-0805">Transcription regulation</keyword>
<evidence type="ECO:0000256" key="1">
    <source>
        <dbReference type="ARBA" id="ARBA00009437"/>
    </source>
</evidence>
<name>A0A7X4LP77_9VIBR</name>
<reference evidence="6 7" key="1">
    <citation type="submission" date="2019-10" db="EMBL/GenBank/DDBJ databases">
        <title>Vibrio sp. nov. isolated from a shrimp pond.</title>
        <authorList>
            <person name="Gomez-Gil B."/>
            <person name="Enciso-Ibarra J."/>
            <person name="Enciso-Ibarra K."/>
            <person name="Bolan-Mejia C."/>
        </authorList>
    </citation>
    <scope>NUCLEOTIDE SEQUENCE [LARGE SCALE GENOMIC DNA]</scope>
    <source>
        <strain evidence="6 7">CAIM 722</strain>
    </source>
</reference>
<comment type="caution">
    <text evidence="6">The sequence shown here is derived from an EMBL/GenBank/DDBJ whole genome shotgun (WGS) entry which is preliminary data.</text>
</comment>
<evidence type="ECO:0000256" key="2">
    <source>
        <dbReference type="ARBA" id="ARBA00023015"/>
    </source>
</evidence>
<dbReference type="SUPFAM" id="SSF53850">
    <property type="entry name" value="Periplasmic binding protein-like II"/>
    <property type="match status" value="1"/>
</dbReference>
<dbReference type="Pfam" id="PF03466">
    <property type="entry name" value="LysR_substrate"/>
    <property type="match status" value="1"/>
</dbReference>
<dbReference type="GO" id="GO:0006351">
    <property type="term" value="P:DNA-templated transcription"/>
    <property type="evidence" value="ECO:0007669"/>
    <property type="project" value="TreeGrafter"/>
</dbReference>
<keyword evidence="7" id="KW-1185">Reference proteome</keyword>
<dbReference type="GO" id="GO:0043565">
    <property type="term" value="F:sequence-specific DNA binding"/>
    <property type="evidence" value="ECO:0007669"/>
    <property type="project" value="TreeGrafter"/>
</dbReference>
<sequence length="308" mass="33974">MDTNKLLPLLSEMGTFVKVVELGSFSKAAENLGTAPSSVSRTISRLENTLEISLLQRTTRQMSLTPEGEAVFALCREMLQAANLAVAAAYADKQALSGSLRVAAPKALSKQVLMPLVFEFMRIHPQVQVHMKVEDHFVDPVSNDVDVVIHITQTPILGLVARSLGPCRMRLCASSRYIEQNGMPQVPSDLNRHACICLGESPKDSVWSFTKHSEKAAVNVSGHLTVNHSEIRREAVLNHLGISLFPDFTIQHHIANGKVVEVLPDWQLGGRYQGDIVAQYVQSRYVPQQIKGFLDFLSDRAPLNRASV</sequence>
<dbReference type="InterPro" id="IPR005119">
    <property type="entry name" value="LysR_subst-bd"/>
</dbReference>
<dbReference type="InterPro" id="IPR036388">
    <property type="entry name" value="WH-like_DNA-bd_sf"/>
</dbReference>
<dbReference type="Gene3D" id="1.10.10.10">
    <property type="entry name" value="Winged helix-like DNA-binding domain superfamily/Winged helix DNA-binding domain"/>
    <property type="match status" value="1"/>
</dbReference>
<dbReference type="EMBL" id="WEKT01000051">
    <property type="protein sequence ID" value="MZI95307.1"/>
    <property type="molecule type" value="Genomic_DNA"/>
</dbReference>
<dbReference type="PANTHER" id="PTHR30537:SF5">
    <property type="entry name" value="HTH-TYPE TRANSCRIPTIONAL ACTIVATOR TTDR-RELATED"/>
    <property type="match status" value="1"/>
</dbReference>